<gene>
    <name evidence="1" type="ORF">ZOSMA_42G00270</name>
</gene>
<accession>A0A0K9P1P5</accession>
<evidence type="ECO:0000313" key="1">
    <source>
        <dbReference type="EMBL" id="KMZ62986.1"/>
    </source>
</evidence>
<protein>
    <submittedName>
        <fullName evidence="1">Uncharacterized protein</fullName>
    </submittedName>
</protein>
<dbReference type="STRING" id="29655.A0A0K9P1P5"/>
<dbReference type="EMBL" id="LFYR01001279">
    <property type="protein sequence ID" value="KMZ62986.1"/>
    <property type="molecule type" value="Genomic_DNA"/>
</dbReference>
<dbReference type="PANTHER" id="PTHR35690">
    <property type="entry name" value="OS01G0363500 PROTEIN"/>
    <property type="match status" value="1"/>
</dbReference>
<dbReference type="OrthoDB" id="44190at2759"/>
<reference evidence="2" key="1">
    <citation type="journal article" date="2016" name="Nature">
        <title>The genome of the seagrass Zostera marina reveals angiosperm adaptation to the sea.</title>
        <authorList>
            <person name="Olsen J.L."/>
            <person name="Rouze P."/>
            <person name="Verhelst B."/>
            <person name="Lin Y.-C."/>
            <person name="Bayer T."/>
            <person name="Collen J."/>
            <person name="Dattolo E."/>
            <person name="De Paoli E."/>
            <person name="Dittami S."/>
            <person name="Maumus F."/>
            <person name="Michel G."/>
            <person name="Kersting A."/>
            <person name="Lauritano C."/>
            <person name="Lohaus R."/>
            <person name="Toepel M."/>
            <person name="Tonon T."/>
            <person name="Vanneste K."/>
            <person name="Amirebrahimi M."/>
            <person name="Brakel J."/>
            <person name="Bostroem C."/>
            <person name="Chovatia M."/>
            <person name="Grimwood J."/>
            <person name="Jenkins J.W."/>
            <person name="Jueterbock A."/>
            <person name="Mraz A."/>
            <person name="Stam W.T."/>
            <person name="Tice H."/>
            <person name="Bornberg-Bauer E."/>
            <person name="Green P.J."/>
            <person name="Pearson G.A."/>
            <person name="Procaccini G."/>
            <person name="Duarte C.M."/>
            <person name="Schmutz J."/>
            <person name="Reusch T.B.H."/>
            <person name="Van de Peer Y."/>
        </authorList>
    </citation>
    <scope>NUCLEOTIDE SEQUENCE [LARGE SCALE GENOMIC DNA]</scope>
    <source>
        <strain evidence="2">cv. Finnish</strain>
    </source>
</reference>
<dbReference type="Proteomes" id="UP000036987">
    <property type="component" value="Unassembled WGS sequence"/>
</dbReference>
<comment type="caution">
    <text evidence="1">The sequence shown here is derived from an EMBL/GenBank/DDBJ whole genome shotgun (WGS) entry which is preliminary data.</text>
</comment>
<name>A0A0K9P1P5_ZOSMR</name>
<dbReference type="AlphaFoldDB" id="A0A0K9P1P5"/>
<dbReference type="OMA" id="FWCRCRQ"/>
<sequence>MAASNVLSSVSSISISPLPHLRLPSKPQISSVRISASADIRPPITSAEETRKHVEVLKAAAKTRQVPSSEILSAFAEIKKKAPSEIDLSTLGGTESPGRTWMLVFTSQGESSDKGKYFPITAIQRFDAQGRRIENGVYFGGLGNLSFEGRLSWKKKILAFVFEKIRIKVGPFGPFEIKLGQTDPDREPSNIDSFFIWFYVDDEIAVARGKSGGTAFWCRCARVV</sequence>
<dbReference type="PANTHER" id="PTHR35690:SF1">
    <property type="entry name" value="OS01G0363500 PROTEIN"/>
    <property type="match status" value="1"/>
</dbReference>
<keyword evidence="2" id="KW-1185">Reference proteome</keyword>
<proteinExistence type="predicted"/>
<evidence type="ECO:0000313" key="2">
    <source>
        <dbReference type="Proteomes" id="UP000036987"/>
    </source>
</evidence>
<organism evidence="1 2">
    <name type="scientific">Zostera marina</name>
    <name type="common">Eelgrass</name>
    <dbReference type="NCBI Taxonomy" id="29655"/>
    <lineage>
        <taxon>Eukaryota</taxon>
        <taxon>Viridiplantae</taxon>
        <taxon>Streptophyta</taxon>
        <taxon>Embryophyta</taxon>
        <taxon>Tracheophyta</taxon>
        <taxon>Spermatophyta</taxon>
        <taxon>Magnoliopsida</taxon>
        <taxon>Liliopsida</taxon>
        <taxon>Zosteraceae</taxon>
        <taxon>Zostera</taxon>
    </lineage>
</organism>